<dbReference type="EMBL" id="FXZA01000028">
    <property type="protein sequence ID" value="SMX96007.1"/>
    <property type="molecule type" value="Genomic_DNA"/>
</dbReference>
<reference evidence="2 3" key="1">
    <citation type="submission" date="2017-03" db="EMBL/GenBank/DDBJ databases">
        <authorList>
            <person name="Afonso C.L."/>
            <person name="Miller P.J."/>
            <person name="Scott M.A."/>
            <person name="Spackman E."/>
            <person name="Goraichik I."/>
            <person name="Dimitrov K.M."/>
            <person name="Suarez D.L."/>
            <person name="Swayne D.E."/>
        </authorList>
    </citation>
    <scope>NUCLEOTIDE SEQUENCE [LARGE SCALE GENOMIC DNA]</scope>
    <source>
        <strain evidence="2 3">Mu101</strain>
    </source>
</reference>
<protein>
    <submittedName>
        <fullName evidence="2">Uncharacterized protein</fullName>
    </submittedName>
</protein>
<feature type="compositionally biased region" description="Low complexity" evidence="1">
    <location>
        <begin position="11"/>
        <end position="36"/>
    </location>
</feature>
<sequence length="56" mass="5701">MEEKKRRLLTSQDPAAQRPDPAASSASGESATAVAAPTGSPKPATRVKPLSKVSIG</sequence>
<organism evidence="2 3">
    <name type="scientific">Brevibacterium linens</name>
    <dbReference type="NCBI Taxonomy" id="1703"/>
    <lineage>
        <taxon>Bacteria</taxon>
        <taxon>Bacillati</taxon>
        <taxon>Actinomycetota</taxon>
        <taxon>Actinomycetes</taxon>
        <taxon>Micrococcales</taxon>
        <taxon>Brevibacteriaceae</taxon>
        <taxon>Brevibacterium</taxon>
    </lineage>
</organism>
<evidence type="ECO:0000256" key="1">
    <source>
        <dbReference type="SAM" id="MobiDB-lite"/>
    </source>
</evidence>
<evidence type="ECO:0000313" key="2">
    <source>
        <dbReference type="EMBL" id="SMX96007.1"/>
    </source>
</evidence>
<name>A0A2H1K865_BRELN</name>
<dbReference type="AlphaFoldDB" id="A0A2H1K865"/>
<accession>A0A2H1K865</accession>
<feature type="region of interest" description="Disordered" evidence="1">
    <location>
        <begin position="1"/>
        <end position="56"/>
    </location>
</feature>
<dbReference type="Proteomes" id="UP000234498">
    <property type="component" value="Unassembled WGS sequence"/>
</dbReference>
<gene>
    <name evidence="2" type="ORF">BLIN101_03105</name>
</gene>
<dbReference type="RefSeq" id="WP_257944191.1">
    <property type="nucleotide sequence ID" value="NZ_FXZA01000028.1"/>
</dbReference>
<proteinExistence type="predicted"/>
<evidence type="ECO:0000313" key="3">
    <source>
        <dbReference type="Proteomes" id="UP000234498"/>
    </source>
</evidence>